<keyword evidence="1" id="KW-0732">Signal</keyword>
<sequence>MVKKCWLFIIGLLLCSCISAYAVDLKFTGFVADQAGVLSNQSVNDINMMLWDLQKKTGADIAVVTLNSLNGSDVNDVAIQIGREYKLGDKVKNNGVVFLTAVNERKMSIQLGTGLERTVGLNAIENIRDKDILPYYRQEQYENGIFRGAYSLAKAVADSENVTVKTYGNVPPPAGSSGRNDDIPIWAWPFILLGALFRRRGRFNSGSFGGFGGGGGFGGCGCSGSW</sequence>
<proteinExistence type="predicted"/>
<dbReference type="Gene3D" id="3.10.310.50">
    <property type="match status" value="1"/>
</dbReference>
<protein>
    <submittedName>
        <fullName evidence="3">TPM domain-containing protein</fullName>
    </submittedName>
</protein>
<dbReference type="Proteomes" id="UP000823928">
    <property type="component" value="Unassembled WGS sequence"/>
</dbReference>
<evidence type="ECO:0000313" key="4">
    <source>
        <dbReference type="Proteomes" id="UP000823928"/>
    </source>
</evidence>
<comment type="caution">
    <text evidence="3">The sequence shown here is derived from an EMBL/GenBank/DDBJ whole genome shotgun (WGS) entry which is preliminary data.</text>
</comment>
<reference evidence="3" key="1">
    <citation type="submission" date="2020-10" db="EMBL/GenBank/DDBJ databases">
        <authorList>
            <person name="Gilroy R."/>
        </authorList>
    </citation>
    <scope>NUCLEOTIDE SEQUENCE</scope>
    <source>
        <strain evidence="3">6276</strain>
    </source>
</reference>
<dbReference type="EMBL" id="DVIU01000093">
    <property type="protein sequence ID" value="HIS35871.1"/>
    <property type="molecule type" value="Genomic_DNA"/>
</dbReference>
<reference evidence="3" key="2">
    <citation type="journal article" date="2021" name="PeerJ">
        <title>Extensive microbial diversity within the chicken gut microbiome revealed by metagenomics and culture.</title>
        <authorList>
            <person name="Gilroy R."/>
            <person name="Ravi A."/>
            <person name="Getino M."/>
            <person name="Pursley I."/>
            <person name="Horton D.L."/>
            <person name="Alikhan N.F."/>
            <person name="Baker D."/>
            <person name="Gharbi K."/>
            <person name="Hall N."/>
            <person name="Watson M."/>
            <person name="Adriaenssens E.M."/>
            <person name="Foster-Nyarko E."/>
            <person name="Jarju S."/>
            <person name="Secka A."/>
            <person name="Antonio M."/>
            <person name="Oren A."/>
            <person name="Chaudhuri R.R."/>
            <person name="La Ragione R."/>
            <person name="Hildebrand F."/>
            <person name="Pallen M.J."/>
        </authorList>
    </citation>
    <scope>NUCLEOTIDE SEQUENCE</scope>
    <source>
        <strain evidence="3">6276</strain>
    </source>
</reference>
<dbReference type="InterPro" id="IPR007621">
    <property type="entry name" value="TPM_dom"/>
</dbReference>
<organism evidence="3 4">
    <name type="scientific">Candidatus Scatousia excrementigallinarum</name>
    <dbReference type="NCBI Taxonomy" id="2840935"/>
    <lineage>
        <taxon>Bacteria</taxon>
        <taxon>Candidatus Scatousia</taxon>
    </lineage>
</organism>
<accession>A0A9D1JMG0</accession>
<feature type="signal peptide" evidence="1">
    <location>
        <begin position="1"/>
        <end position="22"/>
    </location>
</feature>
<evidence type="ECO:0000256" key="1">
    <source>
        <dbReference type="SAM" id="SignalP"/>
    </source>
</evidence>
<dbReference type="PANTHER" id="PTHR30373:SF2">
    <property type="entry name" value="UPF0603 PROTEIN YGCG"/>
    <property type="match status" value="1"/>
</dbReference>
<feature type="domain" description="TPM" evidence="2">
    <location>
        <begin position="31"/>
        <end position="154"/>
    </location>
</feature>
<gene>
    <name evidence="3" type="ORF">IAC10_04490</name>
</gene>
<evidence type="ECO:0000259" key="2">
    <source>
        <dbReference type="Pfam" id="PF04536"/>
    </source>
</evidence>
<dbReference type="PROSITE" id="PS51257">
    <property type="entry name" value="PROKAR_LIPOPROTEIN"/>
    <property type="match status" value="1"/>
</dbReference>
<name>A0A9D1JMG0_9BACT</name>
<dbReference type="Pfam" id="PF04536">
    <property type="entry name" value="TPM_phosphatase"/>
    <property type="match status" value="1"/>
</dbReference>
<dbReference type="PANTHER" id="PTHR30373">
    <property type="entry name" value="UPF0603 PROTEIN YGCG"/>
    <property type="match status" value="1"/>
</dbReference>
<feature type="chain" id="PRO_5038777776" evidence="1">
    <location>
        <begin position="23"/>
        <end position="226"/>
    </location>
</feature>
<dbReference type="AlphaFoldDB" id="A0A9D1JMG0"/>
<evidence type="ECO:0000313" key="3">
    <source>
        <dbReference type="EMBL" id="HIS35871.1"/>
    </source>
</evidence>